<dbReference type="Proteomes" id="UP000054166">
    <property type="component" value="Unassembled WGS sequence"/>
</dbReference>
<dbReference type="EMBL" id="KN833045">
    <property type="protein sequence ID" value="KIM75586.1"/>
    <property type="molecule type" value="Genomic_DNA"/>
</dbReference>
<reference evidence="1 2" key="1">
    <citation type="submission" date="2014-04" db="EMBL/GenBank/DDBJ databases">
        <authorList>
            <consortium name="DOE Joint Genome Institute"/>
            <person name="Kuo A."/>
            <person name="Tarkka M."/>
            <person name="Buscot F."/>
            <person name="Kohler A."/>
            <person name="Nagy L.G."/>
            <person name="Floudas D."/>
            <person name="Copeland A."/>
            <person name="Barry K.W."/>
            <person name="Cichocki N."/>
            <person name="Veneault-Fourrey C."/>
            <person name="LaButti K."/>
            <person name="Lindquist E.A."/>
            <person name="Lipzen A."/>
            <person name="Lundell T."/>
            <person name="Morin E."/>
            <person name="Murat C."/>
            <person name="Sun H."/>
            <person name="Tunlid A."/>
            <person name="Henrissat B."/>
            <person name="Grigoriev I.V."/>
            <person name="Hibbett D.S."/>
            <person name="Martin F."/>
            <person name="Nordberg H.P."/>
            <person name="Cantor M.N."/>
            <person name="Hua S.X."/>
        </authorList>
    </citation>
    <scope>NUCLEOTIDE SEQUENCE [LARGE SCALE GENOMIC DNA]</scope>
    <source>
        <strain evidence="1 2">F 1598</strain>
    </source>
</reference>
<reference evidence="2" key="2">
    <citation type="submission" date="2015-01" db="EMBL/GenBank/DDBJ databases">
        <title>Evolutionary Origins and Diversification of the Mycorrhizal Mutualists.</title>
        <authorList>
            <consortium name="DOE Joint Genome Institute"/>
            <consortium name="Mycorrhizal Genomics Consortium"/>
            <person name="Kohler A."/>
            <person name="Kuo A."/>
            <person name="Nagy L.G."/>
            <person name="Floudas D."/>
            <person name="Copeland A."/>
            <person name="Barry K.W."/>
            <person name="Cichocki N."/>
            <person name="Veneault-Fourrey C."/>
            <person name="LaButti K."/>
            <person name="Lindquist E.A."/>
            <person name="Lipzen A."/>
            <person name="Lundell T."/>
            <person name="Morin E."/>
            <person name="Murat C."/>
            <person name="Riley R."/>
            <person name="Ohm R."/>
            <person name="Sun H."/>
            <person name="Tunlid A."/>
            <person name="Henrissat B."/>
            <person name="Grigoriev I.V."/>
            <person name="Hibbett D.S."/>
            <person name="Martin F."/>
        </authorList>
    </citation>
    <scope>NUCLEOTIDE SEQUENCE [LARGE SCALE GENOMIC DNA]</scope>
    <source>
        <strain evidence="2">F 1598</strain>
    </source>
</reference>
<dbReference type="AlphaFoldDB" id="A0A0C3F6T1"/>
<accession>A0A0C3F6T1</accession>
<protein>
    <submittedName>
        <fullName evidence="1">Uncharacterized protein</fullName>
    </submittedName>
</protein>
<dbReference type="InParanoid" id="A0A0C3F6T1"/>
<name>A0A0C3F6T1_PILCF</name>
<evidence type="ECO:0000313" key="2">
    <source>
        <dbReference type="Proteomes" id="UP000054166"/>
    </source>
</evidence>
<dbReference type="STRING" id="765440.A0A0C3F6T1"/>
<gene>
    <name evidence="1" type="ORF">PILCRDRAFT_92035</name>
</gene>
<keyword evidence="2" id="KW-1185">Reference proteome</keyword>
<dbReference type="HOGENOM" id="CLU_1421915_0_0_1"/>
<proteinExistence type="predicted"/>
<dbReference type="OrthoDB" id="3353107at2759"/>
<organism evidence="1 2">
    <name type="scientific">Piloderma croceum (strain F 1598)</name>
    <dbReference type="NCBI Taxonomy" id="765440"/>
    <lineage>
        <taxon>Eukaryota</taxon>
        <taxon>Fungi</taxon>
        <taxon>Dikarya</taxon>
        <taxon>Basidiomycota</taxon>
        <taxon>Agaricomycotina</taxon>
        <taxon>Agaricomycetes</taxon>
        <taxon>Agaricomycetidae</taxon>
        <taxon>Atheliales</taxon>
        <taxon>Atheliaceae</taxon>
        <taxon>Piloderma</taxon>
    </lineage>
</organism>
<evidence type="ECO:0000313" key="1">
    <source>
        <dbReference type="EMBL" id="KIM75586.1"/>
    </source>
</evidence>
<sequence>MPLKSMVSLLASEGTMGLKTSWWPTGWKYIEVHTEALIFGAGMYHFILFVTLDQNLMCIDRSIHNVRIECLWVDVTVQVAAFWAEIPRCKGDQLPKKELNEAELEVYGVDWEALRDKQLLQLQRDNNLREEGWSSWVGSIEPPSGGLLVHEVGLLDQALQPLMDDMADNNIIALWAHTLAYAKDFIVDNQS</sequence>